<keyword evidence="1 2" id="KW-0808">Transferase</keyword>
<dbReference type="Gene3D" id="3.30.1540.10">
    <property type="entry name" value="formyl-coa transferase, domain 3"/>
    <property type="match status" value="1"/>
</dbReference>
<comment type="caution">
    <text evidence="2">The sequence shown here is derived from an EMBL/GenBank/DDBJ whole genome shotgun (WGS) entry which is preliminary data.</text>
</comment>
<dbReference type="EC" id="2.8.3.16" evidence="2"/>
<dbReference type="PANTHER" id="PTHR48207:SF3">
    <property type="entry name" value="SUCCINATE--HYDROXYMETHYLGLUTARATE COA-TRANSFERASE"/>
    <property type="match status" value="1"/>
</dbReference>
<dbReference type="InterPro" id="IPR050483">
    <property type="entry name" value="CoA-transferase_III_domain"/>
</dbReference>
<dbReference type="EMBL" id="JACHGI010000022">
    <property type="protein sequence ID" value="MBB6470052.1"/>
    <property type="molecule type" value="Genomic_DNA"/>
</dbReference>
<organism evidence="2 3">
    <name type="scientific">Aminobacter carboxidus</name>
    <dbReference type="NCBI Taxonomy" id="376165"/>
    <lineage>
        <taxon>Bacteria</taxon>
        <taxon>Pseudomonadati</taxon>
        <taxon>Pseudomonadota</taxon>
        <taxon>Alphaproteobacteria</taxon>
        <taxon>Hyphomicrobiales</taxon>
        <taxon>Phyllobacteriaceae</taxon>
        <taxon>Aminobacter</taxon>
    </lineage>
</organism>
<dbReference type="AlphaFoldDB" id="A0A8E1WMI3"/>
<evidence type="ECO:0000313" key="2">
    <source>
        <dbReference type="EMBL" id="MBB6470052.1"/>
    </source>
</evidence>
<evidence type="ECO:0000313" key="3">
    <source>
        <dbReference type="Proteomes" id="UP000532373"/>
    </source>
</evidence>
<dbReference type="Gene3D" id="3.40.50.10540">
    <property type="entry name" value="Crotonobetainyl-coa:carnitine coa-transferase, domain 1"/>
    <property type="match status" value="1"/>
</dbReference>
<accession>A0A8E1WMI3</accession>
<dbReference type="PANTHER" id="PTHR48207">
    <property type="entry name" value="SUCCINATE--HYDROXYMETHYLGLUTARATE COA-TRANSFERASE"/>
    <property type="match status" value="1"/>
</dbReference>
<dbReference type="InterPro" id="IPR044855">
    <property type="entry name" value="CoA-Trfase_III_dom3_sf"/>
</dbReference>
<dbReference type="RefSeq" id="WP_184773944.1">
    <property type="nucleotide sequence ID" value="NZ_JACHGI010000022.1"/>
</dbReference>
<dbReference type="Pfam" id="PF02515">
    <property type="entry name" value="CoA_transf_3"/>
    <property type="match status" value="1"/>
</dbReference>
<protein>
    <submittedName>
        <fullName evidence="2">Formyl-CoA transferase</fullName>
        <ecNumber evidence="2">2.8.3.16</ecNumber>
    </submittedName>
</protein>
<reference evidence="2 3" key="1">
    <citation type="submission" date="2020-08" db="EMBL/GenBank/DDBJ databases">
        <title>Genomic Encyclopedia of Type Strains, Phase IV (KMG-IV): sequencing the most valuable type-strain genomes for metagenomic binning, comparative biology and taxonomic classification.</title>
        <authorList>
            <person name="Goeker M."/>
        </authorList>
    </citation>
    <scope>NUCLEOTIDE SEQUENCE [LARGE SCALE GENOMIC DNA]</scope>
    <source>
        <strain evidence="2 3">DSM 17454</strain>
    </source>
</reference>
<name>A0A8E1WMI3_9HYPH</name>
<dbReference type="SUPFAM" id="SSF89796">
    <property type="entry name" value="CoA-transferase family III (CaiB/BaiF)"/>
    <property type="match status" value="1"/>
</dbReference>
<gene>
    <name evidence="2" type="ORF">HNQ96_005946</name>
</gene>
<sequence>MDKQQIPQPLEGVRIIDFTQVMFGPCGTLVLADYGADVIKIEKPGFGDLIRHSFKEDPEGIENAVYRSVNRNKRSMEIDVRSEEGRQLIYDLVKTADVVVDNFRAGVIERLGFGYDVLSEINPRIICASGTGFGATGPLAYKGGQDILLQALSGVMARKPNDDAPPAVFATALCDYTAGMHLAQAIMLALLQREKTGHGQKVSVAMFDSMLAMQMQEVAVWYKDGRELNWGNRPLSGVFPTTDGAIVIVGAFKENPLQLICRALDLTDLSQEAKYADINGQIAHKPELQHLFRTTIATNTTAYWLGRFDEQDILCAPVLDLGAALDHPQTAVNGKLVAAQNGERYFGSPLGLQEGAFRLRHDPPRLGQHTAEILAELENHSTQPIDTTGQVRTAKRA</sequence>
<dbReference type="InterPro" id="IPR023606">
    <property type="entry name" value="CoA-Trfase_III_dom_1_sf"/>
</dbReference>
<dbReference type="InterPro" id="IPR003673">
    <property type="entry name" value="CoA-Trfase_fam_III"/>
</dbReference>
<dbReference type="Proteomes" id="UP000532373">
    <property type="component" value="Unassembled WGS sequence"/>
</dbReference>
<evidence type="ECO:0000256" key="1">
    <source>
        <dbReference type="ARBA" id="ARBA00022679"/>
    </source>
</evidence>
<proteinExistence type="predicted"/>
<dbReference type="GO" id="GO:0033608">
    <property type="term" value="F:formyl-CoA transferase activity"/>
    <property type="evidence" value="ECO:0007669"/>
    <property type="project" value="UniProtKB-EC"/>
</dbReference>